<keyword evidence="1" id="KW-0472">Membrane</keyword>
<accession>A0ABT9PHY5</accession>
<feature type="transmembrane region" description="Helical" evidence="1">
    <location>
        <begin position="21"/>
        <end position="40"/>
    </location>
</feature>
<dbReference type="InterPro" id="IPR053153">
    <property type="entry name" value="APC_K+_Transporter"/>
</dbReference>
<feature type="transmembrane region" description="Helical" evidence="1">
    <location>
        <begin position="332"/>
        <end position="352"/>
    </location>
</feature>
<feature type="transmembrane region" description="Helical" evidence="1">
    <location>
        <begin position="425"/>
        <end position="443"/>
    </location>
</feature>
<name>A0ABT9PHY5_9ACTO</name>
<feature type="transmembrane region" description="Helical" evidence="1">
    <location>
        <begin position="91"/>
        <end position="116"/>
    </location>
</feature>
<feature type="transmembrane region" description="Helical" evidence="1">
    <location>
        <begin position="358"/>
        <end position="378"/>
    </location>
</feature>
<comment type="caution">
    <text evidence="2">The sequence shown here is derived from an EMBL/GenBank/DDBJ whole genome shotgun (WGS) entry which is preliminary data.</text>
</comment>
<dbReference type="PANTHER" id="PTHR47704:SF1">
    <property type="entry name" value="POTASSIUM TRANSPORTER KIMA"/>
    <property type="match status" value="1"/>
</dbReference>
<keyword evidence="1" id="KW-1133">Transmembrane helix</keyword>
<evidence type="ECO:0008006" key="4">
    <source>
        <dbReference type="Google" id="ProtNLM"/>
    </source>
</evidence>
<gene>
    <name evidence="2" type="ORF">J2S45_000987</name>
</gene>
<reference evidence="2 3" key="1">
    <citation type="submission" date="2023-07" db="EMBL/GenBank/DDBJ databases">
        <title>Sequencing the genomes of 1000 actinobacteria strains.</title>
        <authorList>
            <person name="Klenk H.-P."/>
        </authorList>
    </citation>
    <scope>NUCLEOTIDE SEQUENCE [LARGE SCALE GENOMIC DNA]</scope>
    <source>
        <strain evidence="2 3">DSM 19515</strain>
    </source>
</reference>
<feature type="transmembrane region" description="Helical" evidence="1">
    <location>
        <begin position="206"/>
        <end position="223"/>
    </location>
</feature>
<organism evidence="2 3">
    <name type="scientific">Trueperella abortisuis</name>
    <dbReference type="NCBI Taxonomy" id="445930"/>
    <lineage>
        <taxon>Bacteria</taxon>
        <taxon>Bacillati</taxon>
        <taxon>Actinomycetota</taxon>
        <taxon>Actinomycetes</taxon>
        <taxon>Actinomycetales</taxon>
        <taxon>Actinomycetaceae</taxon>
        <taxon>Trueperella</taxon>
    </lineage>
</organism>
<evidence type="ECO:0000256" key="1">
    <source>
        <dbReference type="SAM" id="Phobius"/>
    </source>
</evidence>
<dbReference type="RefSeq" id="WP_307634719.1">
    <property type="nucleotide sequence ID" value="NZ_JAUSQL010000001.1"/>
</dbReference>
<feature type="transmembrane region" description="Helical" evidence="1">
    <location>
        <begin position="284"/>
        <end position="305"/>
    </location>
</feature>
<evidence type="ECO:0000313" key="2">
    <source>
        <dbReference type="EMBL" id="MDP9832308.1"/>
    </source>
</evidence>
<dbReference type="Proteomes" id="UP001230145">
    <property type="component" value="Unassembled WGS sequence"/>
</dbReference>
<keyword evidence="1" id="KW-0812">Transmembrane</keyword>
<feature type="transmembrane region" description="Helical" evidence="1">
    <location>
        <begin position="128"/>
        <end position="147"/>
    </location>
</feature>
<sequence>MNLQASQRAQTIVRSITRSTSVSIIALGMVLVPQVVLRSASYSERATAIFIALVSAFLSLAVALFFAGLLHRYVPQKASHQLADWYLGHWAGLLVSAARILAYALVMILGVGLAVTSVDALIDISWDWALESVLILLISIPVLVGRVRHVQRWGLVFAAAAVLGMVFLLGYGLILEATGSIDFENIRLAQENSLTSDRVTGLTNSYVESALAGAMVGAIATLISERVMKDSSERRVSRRRLGAFMLIAFLVIALMFYFIVTLRMPGHREALPSLTMSYAFFGPVGRMVYVTLFALLGLAVATAAYGELPRLLRELALDGLLPRKLAAADAVAPRRAIVALIAALAASVTLVLDSVRSIAAVFVFIVYIIIAFVSVAMVSRSRTILTDSTDGEERSVARGLGWLFALYGVAALGVAGLLVYAQSRWALAGVLALSVPGLFLVVYSRGQSRVREQLELGDASEGRHLPTRVHGVVLIDRVDAATISAVTWARAMRLSSLTAVCVDIDPRQTRRIREAWEASLVPVDLTILGEPKGAWRGPVVDYIRSQLAQSPHDIIDVIIPRVIYSSAWERFFLRHSTPRVISDLRFEPRVMITEAPYRLGEAEA</sequence>
<dbReference type="Gene3D" id="1.20.1740.10">
    <property type="entry name" value="Amino acid/polyamine transporter I"/>
    <property type="match status" value="1"/>
</dbReference>
<dbReference type="PANTHER" id="PTHR47704">
    <property type="entry name" value="POTASSIUM TRANSPORTER KIMA"/>
    <property type="match status" value="1"/>
</dbReference>
<protein>
    <recommendedName>
        <fullName evidence="4">APC family permease</fullName>
    </recommendedName>
</protein>
<feature type="transmembrane region" description="Helical" evidence="1">
    <location>
        <begin position="154"/>
        <end position="174"/>
    </location>
</feature>
<dbReference type="EMBL" id="JAUSQL010000001">
    <property type="protein sequence ID" value="MDP9832308.1"/>
    <property type="molecule type" value="Genomic_DNA"/>
</dbReference>
<proteinExistence type="predicted"/>
<evidence type="ECO:0000313" key="3">
    <source>
        <dbReference type="Proteomes" id="UP001230145"/>
    </source>
</evidence>
<feature type="transmembrane region" description="Helical" evidence="1">
    <location>
        <begin position="46"/>
        <end position="70"/>
    </location>
</feature>
<feature type="transmembrane region" description="Helical" evidence="1">
    <location>
        <begin position="243"/>
        <end position="264"/>
    </location>
</feature>
<feature type="transmembrane region" description="Helical" evidence="1">
    <location>
        <begin position="399"/>
        <end position="419"/>
    </location>
</feature>
<keyword evidence="3" id="KW-1185">Reference proteome</keyword>